<dbReference type="PATRIC" id="fig|336566.3.peg.2376"/>
<dbReference type="PROSITE" id="PS50949">
    <property type="entry name" value="HTH_GNTR"/>
    <property type="match status" value="1"/>
</dbReference>
<evidence type="ECO:0000256" key="1">
    <source>
        <dbReference type="ARBA" id="ARBA00023015"/>
    </source>
</evidence>
<dbReference type="STRING" id="336566.ABB30_14045"/>
<accession>A0A0R0D7V1</accession>
<evidence type="ECO:0000313" key="6">
    <source>
        <dbReference type="EMBL" id="KRG74346.1"/>
    </source>
</evidence>
<evidence type="ECO:0000256" key="2">
    <source>
        <dbReference type="ARBA" id="ARBA00023125"/>
    </source>
</evidence>
<dbReference type="Gene3D" id="1.10.10.10">
    <property type="entry name" value="Winged helix-like DNA-binding domain superfamily/Winged helix DNA-binding domain"/>
    <property type="match status" value="1"/>
</dbReference>
<evidence type="ECO:0000256" key="4">
    <source>
        <dbReference type="SAM" id="MobiDB-lite"/>
    </source>
</evidence>
<dbReference type="CDD" id="cd07377">
    <property type="entry name" value="WHTH_GntR"/>
    <property type="match status" value="1"/>
</dbReference>
<reference evidence="6 7" key="1">
    <citation type="submission" date="2015-05" db="EMBL/GenBank/DDBJ databases">
        <title>Genome sequencing and analysis of members of genus Stenotrophomonas.</title>
        <authorList>
            <person name="Patil P.P."/>
            <person name="Midha S."/>
            <person name="Patil P.B."/>
        </authorList>
    </citation>
    <scope>NUCLEOTIDE SEQUENCE [LARGE SCALE GENOMIC DNA]</scope>
    <source>
        <strain evidence="6 7">DSM 24757</strain>
    </source>
</reference>
<feature type="region of interest" description="Disordered" evidence="4">
    <location>
        <begin position="79"/>
        <end position="101"/>
    </location>
</feature>
<dbReference type="SUPFAM" id="SSF46785">
    <property type="entry name" value="Winged helix' DNA-binding domain"/>
    <property type="match status" value="1"/>
</dbReference>
<dbReference type="GO" id="GO:0003677">
    <property type="term" value="F:DNA binding"/>
    <property type="evidence" value="ECO:0007669"/>
    <property type="project" value="UniProtKB-KW"/>
</dbReference>
<dbReference type="InterPro" id="IPR036388">
    <property type="entry name" value="WH-like_DNA-bd_sf"/>
</dbReference>
<dbReference type="Gene3D" id="3.40.1410.10">
    <property type="entry name" value="Chorismate lyase-like"/>
    <property type="match status" value="1"/>
</dbReference>
<dbReference type="EMBL" id="LDJM01000044">
    <property type="protein sequence ID" value="KRG74346.1"/>
    <property type="molecule type" value="Genomic_DNA"/>
</dbReference>
<dbReference type="PRINTS" id="PR00035">
    <property type="entry name" value="HTHGNTR"/>
</dbReference>
<dbReference type="RefSeq" id="WP_057638934.1">
    <property type="nucleotide sequence ID" value="NZ_LDJM01000044.1"/>
</dbReference>
<evidence type="ECO:0000256" key="3">
    <source>
        <dbReference type="ARBA" id="ARBA00023163"/>
    </source>
</evidence>
<dbReference type="AlphaFoldDB" id="A0A0R0D7V1"/>
<dbReference type="SUPFAM" id="SSF64288">
    <property type="entry name" value="Chorismate lyase-like"/>
    <property type="match status" value="1"/>
</dbReference>
<feature type="compositionally biased region" description="Basic residues" evidence="4">
    <location>
        <begin position="79"/>
        <end position="89"/>
    </location>
</feature>
<dbReference type="SMART" id="SM00866">
    <property type="entry name" value="UTRA"/>
    <property type="match status" value="1"/>
</dbReference>
<dbReference type="GO" id="GO:0045892">
    <property type="term" value="P:negative regulation of DNA-templated transcription"/>
    <property type="evidence" value="ECO:0007669"/>
    <property type="project" value="TreeGrafter"/>
</dbReference>
<organism evidence="6 7">
    <name type="scientific">Stenotrophomonas ginsengisoli</name>
    <dbReference type="NCBI Taxonomy" id="336566"/>
    <lineage>
        <taxon>Bacteria</taxon>
        <taxon>Pseudomonadati</taxon>
        <taxon>Pseudomonadota</taxon>
        <taxon>Gammaproteobacteria</taxon>
        <taxon>Lysobacterales</taxon>
        <taxon>Lysobacteraceae</taxon>
        <taxon>Stenotrophomonas</taxon>
    </lineage>
</organism>
<comment type="caution">
    <text evidence="6">The sequence shown here is derived from an EMBL/GenBank/DDBJ whole genome shotgun (WGS) entry which is preliminary data.</text>
</comment>
<keyword evidence="3" id="KW-0804">Transcription</keyword>
<dbReference type="GO" id="GO:0003700">
    <property type="term" value="F:DNA-binding transcription factor activity"/>
    <property type="evidence" value="ECO:0007669"/>
    <property type="project" value="InterPro"/>
</dbReference>
<dbReference type="PANTHER" id="PTHR44846">
    <property type="entry name" value="MANNOSYL-D-GLYCERATE TRANSPORT/METABOLISM SYSTEM REPRESSOR MNGR-RELATED"/>
    <property type="match status" value="1"/>
</dbReference>
<feature type="domain" description="HTH gntR-type" evidence="5">
    <location>
        <begin position="19"/>
        <end position="87"/>
    </location>
</feature>
<dbReference type="InterPro" id="IPR000524">
    <property type="entry name" value="Tscrpt_reg_HTH_GntR"/>
</dbReference>
<dbReference type="Pfam" id="PF00392">
    <property type="entry name" value="GntR"/>
    <property type="match status" value="1"/>
</dbReference>
<proteinExistence type="predicted"/>
<protein>
    <recommendedName>
        <fullName evidence="5">HTH gntR-type domain-containing protein</fullName>
    </recommendedName>
</protein>
<dbReference type="Pfam" id="PF07702">
    <property type="entry name" value="UTRA"/>
    <property type="match status" value="1"/>
</dbReference>
<dbReference type="InterPro" id="IPR011663">
    <property type="entry name" value="UTRA"/>
</dbReference>
<evidence type="ECO:0000313" key="7">
    <source>
        <dbReference type="Proteomes" id="UP000050956"/>
    </source>
</evidence>
<sequence length="267" mass="30715">MDLYDTTTMQGLLRRDLHTPLYHQLRSFLRDQIQRGELRDGQQLPREEDLARRLGISRVTVRLALAELAEEGLLVRQRGRGTRVTHGRGRSPASNGPPPLRSPLCELIDNLDTLADNTQVRLLNCQRNVPPDPVRQAFGLDENDSLVNCVRVRSRHGQAFGYYTSWTRTTHPDFNAEQLARHSRIDLFRQCGLPIVRVEQKISAMRVDAVPAIYLQMQPGQAVMTLERRSFDRDGQLLDLLEIQYRPDQLRYQMRLDHTPDPMESSA</sequence>
<dbReference type="InterPro" id="IPR050679">
    <property type="entry name" value="Bact_HTH_transcr_reg"/>
</dbReference>
<dbReference type="SMART" id="SM00345">
    <property type="entry name" value="HTH_GNTR"/>
    <property type="match status" value="1"/>
</dbReference>
<dbReference type="Proteomes" id="UP000050956">
    <property type="component" value="Unassembled WGS sequence"/>
</dbReference>
<dbReference type="InterPro" id="IPR028978">
    <property type="entry name" value="Chorismate_lyase_/UTRA_dom_sf"/>
</dbReference>
<keyword evidence="1" id="KW-0805">Transcription regulation</keyword>
<dbReference type="PANTHER" id="PTHR44846:SF1">
    <property type="entry name" value="MANNOSYL-D-GLYCERATE TRANSPORT_METABOLISM SYSTEM REPRESSOR MNGR-RELATED"/>
    <property type="match status" value="1"/>
</dbReference>
<evidence type="ECO:0000259" key="5">
    <source>
        <dbReference type="PROSITE" id="PS50949"/>
    </source>
</evidence>
<gene>
    <name evidence="6" type="ORF">ABB30_14045</name>
</gene>
<keyword evidence="7" id="KW-1185">Reference proteome</keyword>
<name>A0A0R0D7V1_9GAMM</name>
<keyword evidence="2" id="KW-0238">DNA-binding</keyword>
<dbReference type="InterPro" id="IPR036390">
    <property type="entry name" value="WH_DNA-bd_sf"/>
</dbReference>